<dbReference type="GO" id="GO:0005694">
    <property type="term" value="C:chromosome"/>
    <property type="evidence" value="ECO:0007669"/>
    <property type="project" value="TreeGrafter"/>
</dbReference>
<dbReference type="GO" id="GO:0042138">
    <property type="term" value="P:meiotic DNA double-strand break formation"/>
    <property type="evidence" value="ECO:0007669"/>
    <property type="project" value="EnsemblFungi"/>
</dbReference>
<dbReference type="eggNOG" id="KOG0744">
    <property type="taxonomic scope" value="Eukaryota"/>
</dbReference>
<keyword evidence="4" id="KW-0469">Meiosis</keyword>
<comment type="similarity">
    <text evidence="1">Belongs to the AAA ATPase family. PCH2 subfamily.</text>
</comment>
<dbReference type="InterPro" id="IPR044539">
    <property type="entry name" value="Pch2-like"/>
</dbReference>
<dbReference type="InterPro" id="IPR058249">
    <property type="entry name" value="Pch2_C"/>
</dbReference>
<dbReference type="InterPro" id="IPR027417">
    <property type="entry name" value="P-loop_NTPase"/>
</dbReference>
<protein>
    <recommendedName>
        <fullName evidence="5">AAA+ ATPase domain-containing protein</fullName>
    </recommendedName>
</protein>
<evidence type="ECO:0000259" key="5">
    <source>
        <dbReference type="SMART" id="SM00382"/>
    </source>
</evidence>
<dbReference type="SUPFAM" id="SSF52540">
    <property type="entry name" value="P-loop containing nucleoside triphosphate hydrolases"/>
    <property type="match status" value="1"/>
</dbReference>
<gene>
    <name evidence="6" type="primary">NCAS0C02020</name>
    <name evidence="6" type="ordered locus">NCAS_0C02020</name>
</gene>
<evidence type="ECO:0000256" key="3">
    <source>
        <dbReference type="ARBA" id="ARBA00022840"/>
    </source>
</evidence>
<keyword evidence="3" id="KW-0067">ATP-binding</keyword>
<dbReference type="Pfam" id="PF00004">
    <property type="entry name" value="AAA"/>
    <property type="match status" value="1"/>
</dbReference>
<evidence type="ECO:0000256" key="1">
    <source>
        <dbReference type="ARBA" id="ARBA00007271"/>
    </source>
</evidence>
<dbReference type="GO" id="GO:0051598">
    <property type="term" value="P:meiotic recombination checkpoint signaling"/>
    <property type="evidence" value="ECO:0007669"/>
    <property type="project" value="EnsemblFungi"/>
</dbReference>
<dbReference type="OMA" id="VCIEEMI"/>
<dbReference type="GeneID" id="96902775"/>
<feature type="domain" description="AAA+ ATPase" evidence="5">
    <location>
        <begin position="300"/>
        <end position="463"/>
    </location>
</feature>
<dbReference type="SMART" id="SM00382">
    <property type="entry name" value="AAA"/>
    <property type="match status" value="1"/>
</dbReference>
<dbReference type="PANTHER" id="PTHR45991:SF1">
    <property type="entry name" value="PACHYTENE CHECKPOINT PROTEIN 2 HOMOLOG"/>
    <property type="match status" value="1"/>
</dbReference>
<reference key="2">
    <citation type="submission" date="2011-08" db="EMBL/GenBank/DDBJ databases">
        <title>Genome sequence of Naumovozyma castellii.</title>
        <authorList>
            <person name="Gordon J.L."/>
            <person name="Armisen D."/>
            <person name="Proux-Wera E."/>
            <person name="OhEigeartaigh S.S."/>
            <person name="Byrne K.P."/>
            <person name="Wolfe K.H."/>
        </authorList>
    </citation>
    <scope>NUCLEOTIDE SEQUENCE</scope>
    <source>
        <strain>Type strain:CBS 4309</strain>
    </source>
</reference>
<evidence type="ECO:0000313" key="6">
    <source>
        <dbReference type="EMBL" id="CCC69192.1"/>
    </source>
</evidence>
<dbReference type="GO" id="GO:0005524">
    <property type="term" value="F:ATP binding"/>
    <property type="evidence" value="ECO:0007669"/>
    <property type="project" value="UniProtKB-KW"/>
</dbReference>
<dbReference type="RefSeq" id="XP_003675558.1">
    <property type="nucleotide sequence ID" value="XM_003675510.1"/>
</dbReference>
<dbReference type="GO" id="GO:0005730">
    <property type="term" value="C:nucleolus"/>
    <property type="evidence" value="ECO:0007669"/>
    <property type="project" value="EnsemblFungi"/>
</dbReference>
<name>G0VCI2_NAUCA</name>
<dbReference type="PANTHER" id="PTHR45991">
    <property type="entry name" value="PACHYTENE CHECKPOINT PROTEIN 2"/>
    <property type="match status" value="1"/>
</dbReference>
<dbReference type="Gene3D" id="3.40.50.300">
    <property type="entry name" value="P-loop containing nucleotide triphosphate hydrolases"/>
    <property type="match status" value="1"/>
</dbReference>
<dbReference type="FunCoup" id="G0VCI2">
    <property type="interactions" value="701"/>
</dbReference>
<dbReference type="InterPro" id="IPR003959">
    <property type="entry name" value="ATPase_AAA_core"/>
</dbReference>
<dbReference type="EMBL" id="HE576754">
    <property type="protein sequence ID" value="CCC69192.1"/>
    <property type="molecule type" value="Genomic_DNA"/>
</dbReference>
<evidence type="ECO:0000256" key="4">
    <source>
        <dbReference type="ARBA" id="ARBA00023254"/>
    </source>
</evidence>
<dbReference type="KEGG" id="ncs:NCAS_0C02020"/>
<dbReference type="HOGENOM" id="CLU_028208_3_0_1"/>
<dbReference type="InParanoid" id="G0VCI2"/>
<dbReference type="Proteomes" id="UP000001640">
    <property type="component" value="Chromosome 3"/>
</dbReference>
<dbReference type="Pfam" id="PF23242">
    <property type="entry name" value="AAA_lid_TRIP13_C"/>
    <property type="match status" value="1"/>
</dbReference>
<dbReference type="GO" id="GO:0016887">
    <property type="term" value="F:ATP hydrolysis activity"/>
    <property type="evidence" value="ECO:0007669"/>
    <property type="project" value="EnsemblFungi"/>
</dbReference>
<evidence type="ECO:0000256" key="2">
    <source>
        <dbReference type="ARBA" id="ARBA00022741"/>
    </source>
</evidence>
<organism evidence="6 7">
    <name type="scientific">Naumovozyma castellii</name>
    <name type="common">Yeast</name>
    <name type="synonym">Saccharomyces castellii</name>
    <dbReference type="NCBI Taxonomy" id="27288"/>
    <lineage>
        <taxon>Eukaryota</taxon>
        <taxon>Fungi</taxon>
        <taxon>Dikarya</taxon>
        <taxon>Ascomycota</taxon>
        <taxon>Saccharomycotina</taxon>
        <taxon>Saccharomycetes</taxon>
        <taxon>Saccharomycetales</taxon>
        <taxon>Saccharomycetaceae</taxon>
        <taxon>Naumovozyma</taxon>
    </lineage>
</organism>
<dbReference type="InterPro" id="IPR003593">
    <property type="entry name" value="AAA+_ATPase"/>
</dbReference>
<keyword evidence="2" id="KW-0547">Nucleotide-binding</keyword>
<sequence>MQFLVDVELKYSTIELVRILLQGPLLEGTIDNKHLSGDLPTFMAILDRAIIGRLNKLGDNDLHSLVILSKNMLEEGQGSMEISDPPTQPQMHIIKSLLRVIFHQIKKDGLEFTLEDGQSNLILSLFVDKISVEDCFTRTFNVPQFQDLHILYHNITNLLNEKTIETHAQHQVENMLRNYSINTFCCLQDLSHGLEEQKLSEEFDKIDLENSLREHDFDEETLASCSNYPNKIVVPFSKQVQQQVHVTFLPSRKFEGLWESLQFEDGTKKKIFSYATMSLKMSSLSRKLQKNIKDNSILSSNKLLLVYGPPGTGKTSICRALCQKLSIRNDLHTNIGEGELECKCILIELTCSNVFSRWFGESSKNVSELFNEIEQLLKLNADKGVFVCILIDEVEAIASSRTDILGKNEATDGVRVVNTLLTHLDKLKQYNNFLVLSTSNLLNSIDPAFLDRADGKFYLGNPSETIVYNILKVSLRELIETGILKTNENLEDLEKNIGYIDILRVIAKTCFTLSISGRTLRKLPLICISEHFQSFPVELGSFLLGLAYSVKETASMENNFQD</sequence>
<evidence type="ECO:0000313" key="7">
    <source>
        <dbReference type="Proteomes" id="UP000001640"/>
    </source>
</evidence>
<dbReference type="AlphaFoldDB" id="G0VCI2"/>
<dbReference type="OrthoDB" id="5925at2759"/>
<dbReference type="STRING" id="1064592.G0VCI2"/>
<keyword evidence="7" id="KW-1185">Reference proteome</keyword>
<proteinExistence type="inferred from homology"/>
<dbReference type="GO" id="GO:0007131">
    <property type="term" value="P:reciprocal meiotic recombination"/>
    <property type="evidence" value="ECO:0007669"/>
    <property type="project" value="EnsemblFungi"/>
</dbReference>
<reference evidence="6 7" key="1">
    <citation type="journal article" date="2011" name="Proc. Natl. Acad. Sci. U.S.A.">
        <title>Evolutionary erosion of yeast sex chromosomes by mating-type switching accidents.</title>
        <authorList>
            <person name="Gordon J.L."/>
            <person name="Armisen D."/>
            <person name="Proux-Wera E."/>
            <person name="Oheigeartaigh S.S."/>
            <person name="Byrne K.P."/>
            <person name="Wolfe K.H."/>
        </authorList>
    </citation>
    <scope>NUCLEOTIDE SEQUENCE [LARGE SCALE GENOMIC DNA]</scope>
    <source>
        <strain evidence="7">ATCC 76901 / BCRC 22586 / CBS 4309 / NBRC 1992 / NRRL Y-12630</strain>
    </source>
</reference>
<accession>G0VCI2</accession>